<keyword evidence="4" id="KW-1185">Reference proteome</keyword>
<feature type="region of interest" description="Disordered" evidence="1">
    <location>
        <begin position="119"/>
        <end position="138"/>
    </location>
</feature>
<dbReference type="Pfam" id="PF21758">
    <property type="entry name" value="PAC_bac"/>
    <property type="match status" value="1"/>
</dbReference>
<name>A0A4Q0VIG4_9LACO</name>
<sequence>MPRFQVTQTGYTIQDDLQVVGRDLLIVVTGGTTPHIGDVTTLTATTPLQTVKFPSHDGRFHKDNFVSERIARVIQPVLEGTCTITAGIHVDQITQAQIAASAPMGDELGRQIAAWLKDHPATAPKPQYYRDDQTPPRN</sequence>
<evidence type="ECO:0000256" key="1">
    <source>
        <dbReference type="SAM" id="MobiDB-lite"/>
    </source>
</evidence>
<dbReference type="EMBL" id="QXIL01000013">
    <property type="protein sequence ID" value="RXI78286.1"/>
    <property type="molecule type" value="Genomic_DNA"/>
</dbReference>
<organism evidence="3 4">
    <name type="scientific">Levilactobacillus suantsaii</name>
    <dbReference type="NCBI Taxonomy" id="2292255"/>
    <lineage>
        <taxon>Bacteria</taxon>
        <taxon>Bacillati</taxon>
        <taxon>Bacillota</taxon>
        <taxon>Bacilli</taxon>
        <taxon>Lactobacillales</taxon>
        <taxon>Lactobacillaceae</taxon>
        <taxon>Levilactobacillus</taxon>
    </lineage>
</organism>
<feature type="domain" description="Prenylated flavin chaperone LpdD-like" evidence="2">
    <location>
        <begin position="8"/>
        <end position="117"/>
    </location>
</feature>
<proteinExistence type="predicted"/>
<reference evidence="3 4" key="1">
    <citation type="submission" date="2018-08" db="EMBL/GenBank/DDBJ databases">
        <title>Lactobacillus suantsai sp. nov., isolated from traditional fermented suan-tsai in Taiwan.</title>
        <authorList>
            <person name="Huang C.-H."/>
        </authorList>
    </citation>
    <scope>NUCLEOTIDE SEQUENCE [LARGE SCALE GENOMIC DNA]</scope>
    <source>
        <strain evidence="3 4">BCRC 12945</strain>
    </source>
</reference>
<evidence type="ECO:0000313" key="4">
    <source>
        <dbReference type="Proteomes" id="UP000290602"/>
    </source>
</evidence>
<feature type="compositionally biased region" description="Basic and acidic residues" evidence="1">
    <location>
        <begin position="128"/>
        <end position="138"/>
    </location>
</feature>
<dbReference type="InterPro" id="IPR048844">
    <property type="entry name" value="LpdD_chaperone-like"/>
</dbReference>
<dbReference type="AlphaFoldDB" id="A0A4Q0VIG4"/>
<protein>
    <submittedName>
        <fullName evidence="3">Amino acid decarboxylase</fullName>
    </submittedName>
</protein>
<comment type="caution">
    <text evidence="3">The sequence shown here is derived from an EMBL/GenBank/DDBJ whole genome shotgun (WGS) entry which is preliminary data.</text>
</comment>
<dbReference type="RefSeq" id="WP_129032715.1">
    <property type="nucleotide sequence ID" value="NZ_CP059603.1"/>
</dbReference>
<evidence type="ECO:0000313" key="3">
    <source>
        <dbReference type="EMBL" id="RXI78286.1"/>
    </source>
</evidence>
<dbReference type="Proteomes" id="UP000290602">
    <property type="component" value="Unassembled WGS sequence"/>
</dbReference>
<accession>A0A4Q0VIG4</accession>
<evidence type="ECO:0000259" key="2">
    <source>
        <dbReference type="Pfam" id="PF21758"/>
    </source>
</evidence>
<dbReference type="OrthoDB" id="2243237at2"/>
<gene>
    <name evidence="3" type="ORF">DXH47_07390</name>
</gene>